<name>A0A8S2LWW9_9BILA</name>
<dbReference type="AlphaFoldDB" id="A0A8S2LWW9"/>
<proteinExistence type="predicted"/>
<gene>
    <name evidence="2" type="ORF">GIL414_LOCUS7855</name>
</gene>
<organism evidence="2 3">
    <name type="scientific">Rotaria magnacalcarata</name>
    <dbReference type="NCBI Taxonomy" id="392030"/>
    <lineage>
        <taxon>Eukaryota</taxon>
        <taxon>Metazoa</taxon>
        <taxon>Spiralia</taxon>
        <taxon>Gnathifera</taxon>
        <taxon>Rotifera</taxon>
        <taxon>Eurotatoria</taxon>
        <taxon>Bdelloidea</taxon>
        <taxon>Philodinida</taxon>
        <taxon>Philodinidae</taxon>
        <taxon>Rotaria</taxon>
    </lineage>
</organism>
<feature type="region of interest" description="Disordered" evidence="1">
    <location>
        <begin position="51"/>
        <end position="81"/>
    </location>
</feature>
<feature type="region of interest" description="Disordered" evidence="1">
    <location>
        <begin position="407"/>
        <end position="432"/>
    </location>
</feature>
<evidence type="ECO:0000313" key="3">
    <source>
        <dbReference type="Proteomes" id="UP000681720"/>
    </source>
</evidence>
<feature type="compositionally biased region" description="Basic residues" evidence="1">
    <location>
        <begin position="51"/>
        <end position="62"/>
    </location>
</feature>
<dbReference type="Proteomes" id="UP000681720">
    <property type="component" value="Unassembled WGS sequence"/>
</dbReference>
<dbReference type="EMBL" id="CAJOBJ010002458">
    <property type="protein sequence ID" value="CAF3926613.1"/>
    <property type="molecule type" value="Genomic_DNA"/>
</dbReference>
<comment type="caution">
    <text evidence="2">The sequence shown here is derived from an EMBL/GenBank/DDBJ whole genome shotgun (WGS) entry which is preliminary data.</text>
</comment>
<protein>
    <submittedName>
        <fullName evidence="2">Uncharacterized protein</fullName>
    </submittedName>
</protein>
<evidence type="ECO:0000256" key="1">
    <source>
        <dbReference type="SAM" id="MobiDB-lite"/>
    </source>
</evidence>
<reference evidence="2" key="1">
    <citation type="submission" date="2021-02" db="EMBL/GenBank/DDBJ databases">
        <authorList>
            <person name="Nowell W R."/>
        </authorList>
    </citation>
    <scope>NUCLEOTIDE SEQUENCE</scope>
</reference>
<evidence type="ECO:0000313" key="2">
    <source>
        <dbReference type="EMBL" id="CAF3926613.1"/>
    </source>
</evidence>
<feature type="non-terminal residue" evidence="2">
    <location>
        <position position="609"/>
    </location>
</feature>
<sequence>HRQNEKYSHVQSRVNSFANFEYQPKKIKVVPVKKSRPKVVEPTTVKENKFAKRKKFKVKRPKPQPVTSPEDQTDDDQQPVQQLKEPAPQLFGRLWCLPDGSPTVFHESLEWNVASKLRSYSYENLNYEPHRSEFKIFNKKPKWQSESKLADLMKEQPRFLRPQTLVPNNMLPMIPDRGKPYSYQQRSNLEDGMERKIFDIQTNIQQSGTRFPNNFPENMSYRSHGSRLSDVPIFNEKLAWLKQSKLKDTTWKNINYQPKKSKVQIFSDRPTWTRNSELKDYVWENFDYKSHPRTGQSPPNKPKWNAVSKTRSLNSVYNPKMGNSTMMRRSWDQDLRRKRVHRLPPLKRKRKHDEMPRLAIDGLPSTMPPNTHLSIDYNYEHGSVMQGRATSNGYGTMSSRRSSKALVPINPHRNFPDLELPAETPRSQRPVQQEWYDEMNKSRLTHRTDMGRITNHSFRNSIDSLHQANTPRELATFRSSTRNSQNSAISGTLLDSSIRTNRATEFRLAKDMEEHHHHSHTPSQSMPIEIRGFQLEGTQLSVDNATIRPLSNVSYGTSERVKSRRVYPWSSLHPHGTSSRNSSLVPIAEFRRPSLDTTITEAQQLIHEE</sequence>
<accession>A0A8S2LWW9</accession>